<dbReference type="GO" id="GO:0008233">
    <property type="term" value="F:peptidase activity"/>
    <property type="evidence" value="ECO:0007669"/>
    <property type="project" value="UniProtKB-KW"/>
</dbReference>
<dbReference type="InterPro" id="IPR026323">
    <property type="entry name" value="Exosortase-related_prot_XrtF"/>
</dbReference>
<evidence type="ECO:0000313" key="9">
    <source>
        <dbReference type="EMBL" id="AFL80066.1"/>
    </source>
</evidence>
<dbReference type="NCBIfam" id="TIGR04178">
    <property type="entry name" value="exo_archaeo"/>
    <property type="match status" value="1"/>
</dbReference>
<feature type="transmembrane region" description="Helical" evidence="8">
    <location>
        <begin position="84"/>
        <end position="108"/>
    </location>
</feature>
<dbReference type="STRING" id="746697.Aeqsu_0555"/>
<dbReference type="RefSeq" id="WP_014781324.1">
    <property type="nucleotide sequence ID" value="NC_018013.1"/>
</dbReference>
<dbReference type="EMBL" id="CP003280">
    <property type="protein sequence ID" value="AFL80066.1"/>
    <property type="molecule type" value="Genomic_DNA"/>
</dbReference>
<dbReference type="NCBIfam" id="TIGR04128">
    <property type="entry name" value="exoso_Fjoh_1448"/>
    <property type="match status" value="1"/>
</dbReference>
<keyword evidence="10" id="KW-1185">Reference proteome</keyword>
<dbReference type="OrthoDB" id="678161at2"/>
<feature type="transmembrane region" description="Helical" evidence="8">
    <location>
        <begin position="12"/>
        <end position="32"/>
    </location>
</feature>
<keyword evidence="6 8" id="KW-1133">Transmembrane helix</keyword>
<dbReference type="HOGENOM" id="CLU_104228_0_0_10"/>
<evidence type="ECO:0000313" key="10">
    <source>
        <dbReference type="Proteomes" id="UP000006049"/>
    </source>
</evidence>
<keyword evidence="5" id="KW-0378">Hydrolase</keyword>
<evidence type="ECO:0000256" key="7">
    <source>
        <dbReference type="ARBA" id="ARBA00023136"/>
    </source>
</evidence>
<dbReference type="GO" id="GO:0005886">
    <property type="term" value="C:plasma membrane"/>
    <property type="evidence" value="ECO:0007669"/>
    <property type="project" value="UniProtKB-SubCell"/>
</dbReference>
<keyword evidence="2" id="KW-1003">Cell membrane</keyword>
<feature type="transmembrane region" description="Helical" evidence="8">
    <location>
        <begin position="150"/>
        <end position="172"/>
    </location>
</feature>
<evidence type="ECO:0000256" key="1">
    <source>
        <dbReference type="ARBA" id="ARBA00004651"/>
    </source>
</evidence>
<dbReference type="InterPro" id="IPR026392">
    <property type="entry name" value="Exo/Archaeosortase_dom"/>
</dbReference>
<keyword evidence="3" id="KW-0645">Protease</keyword>
<dbReference type="GO" id="GO:0006508">
    <property type="term" value="P:proteolysis"/>
    <property type="evidence" value="ECO:0007669"/>
    <property type="project" value="UniProtKB-KW"/>
</dbReference>
<dbReference type="AlphaFoldDB" id="I3YSU8"/>
<name>I3YSU8_AEQSU</name>
<feature type="transmembrane region" description="Helical" evidence="8">
    <location>
        <begin position="115"/>
        <end position="144"/>
    </location>
</feature>
<reference evidence="9 10" key="1">
    <citation type="submission" date="2012-06" db="EMBL/GenBank/DDBJ databases">
        <title>The complete genome of Aequorivita sublithincola DSM 14238.</title>
        <authorList>
            <consortium name="US DOE Joint Genome Institute (JGI-PGF)"/>
            <person name="Lucas S."/>
            <person name="Copeland A."/>
            <person name="Lapidus A."/>
            <person name="Goodwin L."/>
            <person name="Pitluck S."/>
            <person name="Peters L."/>
            <person name="Munk A.C.C."/>
            <person name="Kyrpides N."/>
            <person name="Mavromatis K."/>
            <person name="Pagani I."/>
            <person name="Ivanova N."/>
            <person name="Ovchinnikova G."/>
            <person name="Zeytun A."/>
            <person name="Detter J.C."/>
            <person name="Han C."/>
            <person name="Land M."/>
            <person name="Hauser L."/>
            <person name="Markowitz V."/>
            <person name="Cheng J.-F."/>
            <person name="Hugenholtz P."/>
            <person name="Woyke T."/>
            <person name="Wu D."/>
            <person name="Tindall B."/>
            <person name="Faehnrich R."/>
            <person name="Brambilla E."/>
            <person name="Klenk H.-P."/>
            <person name="Eisen J.A."/>
        </authorList>
    </citation>
    <scope>NUCLEOTIDE SEQUENCE [LARGE SCALE GENOMIC DNA]</scope>
    <source>
        <strain evidence="10">DSM 14238 / LMG 21431 / ACAM 643 / 9-3</strain>
    </source>
</reference>
<evidence type="ECO:0000256" key="2">
    <source>
        <dbReference type="ARBA" id="ARBA00022475"/>
    </source>
</evidence>
<dbReference type="KEGG" id="asl:Aeqsu_0555"/>
<keyword evidence="7 8" id="KW-0472">Membrane</keyword>
<dbReference type="eggNOG" id="COG4083">
    <property type="taxonomic scope" value="Bacteria"/>
</dbReference>
<keyword evidence="4 8" id="KW-0812">Transmembrane</keyword>
<organism evidence="9 10">
    <name type="scientific">Aequorivita sublithincola (strain DSM 14238 / LMG 21431 / ACAM 643 / 9-3)</name>
    <dbReference type="NCBI Taxonomy" id="746697"/>
    <lineage>
        <taxon>Bacteria</taxon>
        <taxon>Pseudomonadati</taxon>
        <taxon>Bacteroidota</taxon>
        <taxon>Flavobacteriia</taxon>
        <taxon>Flavobacteriales</taxon>
        <taxon>Flavobacteriaceae</taxon>
        <taxon>Aequorivita</taxon>
    </lineage>
</organism>
<evidence type="ECO:0000256" key="6">
    <source>
        <dbReference type="ARBA" id="ARBA00022989"/>
    </source>
</evidence>
<evidence type="ECO:0000256" key="3">
    <source>
        <dbReference type="ARBA" id="ARBA00022670"/>
    </source>
</evidence>
<gene>
    <name evidence="9" type="ordered locus">Aeqsu_0555</name>
</gene>
<evidence type="ECO:0000256" key="4">
    <source>
        <dbReference type="ARBA" id="ARBA00022692"/>
    </source>
</evidence>
<accession>I3YSU8</accession>
<dbReference type="InterPro" id="IPR019127">
    <property type="entry name" value="Exosortase"/>
</dbReference>
<protein>
    <submittedName>
        <fullName evidence="9">Transmembrane exosortase (Exosortase_EpsH)</fullName>
    </submittedName>
</protein>
<dbReference type="Pfam" id="PF09721">
    <property type="entry name" value="Exosortase_EpsH"/>
    <property type="match status" value="1"/>
</dbReference>
<sequence>MKELFIKYKTVIRFLLLFLGTYLILGILYSVYLNVSENGTYFPDYITSLVATQSAAVLDGFGYNSVLRKDVLEQGMLLTIDNKYTVSVVEGCNSVSVIILFVAFIVAFSEKFKKTLLFIFAGAVLIYIVNIIRIAILTVALYRYPQYENILHSVIFPGIIYSMVFILWMIWVRMLKLNSVK</sequence>
<proteinExistence type="predicted"/>
<evidence type="ECO:0000256" key="5">
    <source>
        <dbReference type="ARBA" id="ARBA00022801"/>
    </source>
</evidence>
<dbReference type="Proteomes" id="UP000006049">
    <property type="component" value="Chromosome"/>
</dbReference>
<comment type="subcellular location">
    <subcellularLocation>
        <location evidence="1">Cell membrane</location>
        <topology evidence="1">Multi-pass membrane protein</topology>
    </subcellularLocation>
</comment>
<evidence type="ECO:0000256" key="8">
    <source>
        <dbReference type="SAM" id="Phobius"/>
    </source>
</evidence>